<dbReference type="Proteomes" id="UP000274122">
    <property type="component" value="Chromosome"/>
</dbReference>
<proteinExistence type="inferred from homology"/>
<keyword evidence="7 10" id="KW-0464">Manganese</keyword>
<evidence type="ECO:0000256" key="5">
    <source>
        <dbReference type="ARBA" id="ARBA00022723"/>
    </source>
</evidence>
<keyword evidence="4 10" id="KW-0963">Cytoplasm</keyword>
<dbReference type="OrthoDB" id="9809458at2"/>
<name>A0A447V437_9ENTR</name>
<evidence type="ECO:0000256" key="10">
    <source>
        <dbReference type="HAMAP-Rule" id="MF_00202"/>
    </source>
</evidence>
<dbReference type="GO" id="GO:0050992">
    <property type="term" value="P:dimethylallyl diphosphate biosynthetic process"/>
    <property type="evidence" value="ECO:0007669"/>
    <property type="project" value="UniProtKB-UniRule"/>
</dbReference>
<evidence type="ECO:0000256" key="9">
    <source>
        <dbReference type="ARBA" id="ARBA00023235"/>
    </source>
</evidence>
<dbReference type="PANTHER" id="PTHR10885">
    <property type="entry name" value="ISOPENTENYL-DIPHOSPHATE DELTA-ISOMERASE"/>
    <property type="match status" value="1"/>
</dbReference>
<feature type="active site" evidence="10">
    <location>
        <position position="66"/>
    </location>
</feature>
<accession>A0A447V437</accession>
<dbReference type="NCBIfam" id="TIGR02150">
    <property type="entry name" value="IPP_isom_1"/>
    <property type="match status" value="1"/>
</dbReference>
<comment type="function">
    <text evidence="10">Catalyzes the 1,3-allylic rearrangement of the homoallylic substrate isopentenyl (IPP) to its highly electrophilic allylic isomer, dimethylallyl diphosphate (DMAPP).</text>
</comment>
<feature type="binding site" evidence="10">
    <location>
        <position position="31"/>
    </location>
    <ligand>
        <name>Mn(2+)</name>
        <dbReference type="ChEBI" id="CHEBI:29035"/>
    </ligand>
</feature>
<comment type="catalytic activity">
    <reaction evidence="10">
        <text>isopentenyl diphosphate = dimethylallyl diphosphate</text>
        <dbReference type="Rhea" id="RHEA:23284"/>
        <dbReference type="ChEBI" id="CHEBI:57623"/>
        <dbReference type="ChEBI" id="CHEBI:128769"/>
        <dbReference type="EC" id="5.3.3.2"/>
    </reaction>
</comment>
<dbReference type="PIRSF" id="PIRSF018427">
    <property type="entry name" value="Isopntndiph_ism"/>
    <property type="match status" value="1"/>
</dbReference>
<keyword evidence="8 10" id="KW-0414">Isoprene biosynthesis</keyword>
<feature type="binding site" evidence="10">
    <location>
        <position position="113"/>
    </location>
    <ligand>
        <name>Mn(2+)</name>
        <dbReference type="ChEBI" id="CHEBI:29035"/>
    </ligand>
</feature>
<feature type="binding site" evidence="10">
    <location>
        <position position="111"/>
    </location>
    <ligand>
        <name>Mn(2+)</name>
        <dbReference type="ChEBI" id="CHEBI:29035"/>
    </ligand>
</feature>
<comment type="pathway">
    <text evidence="1 10">Isoprenoid biosynthesis; dimethylallyl diphosphate biosynthesis; dimethylallyl diphosphate from isopentenyl diphosphate: step 1/1.</text>
</comment>
<dbReference type="PANTHER" id="PTHR10885:SF0">
    <property type="entry name" value="ISOPENTENYL-DIPHOSPHATE DELTA-ISOMERASE"/>
    <property type="match status" value="1"/>
</dbReference>
<keyword evidence="9 10" id="KW-0413">Isomerase</keyword>
<evidence type="ECO:0000313" key="13">
    <source>
        <dbReference type="Proteomes" id="UP000274122"/>
    </source>
</evidence>
<feature type="active site" evidence="10">
    <location>
        <position position="113"/>
    </location>
</feature>
<evidence type="ECO:0000313" key="12">
    <source>
        <dbReference type="EMBL" id="VEB98944.1"/>
    </source>
</evidence>
<feature type="domain" description="Nudix hydrolase" evidence="11">
    <location>
        <begin position="29"/>
        <end position="161"/>
    </location>
</feature>
<dbReference type="EC" id="5.3.3.2" evidence="3 10"/>
<dbReference type="InterPro" id="IPR011876">
    <property type="entry name" value="IsopentenylPP_isomerase_typ1"/>
</dbReference>
<evidence type="ECO:0000256" key="1">
    <source>
        <dbReference type="ARBA" id="ARBA00004826"/>
    </source>
</evidence>
<comment type="cofactor">
    <cofactor evidence="10">
        <name>Mn(2+)</name>
        <dbReference type="ChEBI" id="CHEBI:29035"/>
    </cofactor>
    <text evidence="10">Binds 1 Mn(2+) ion per subunit.</text>
</comment>
<dbReference type="GO" id="GO:0004452">
    <property type="term" value="F:isopentenyl-diphosphate delta-isomerase activity"/>
    <property type="evidence" value="ECO:0007669"/>
    <property type="project" value="UniProtKB-UniRule"/>
</dbReference>
<dbReference type="SUPFAM" id="SSF55811">
    <property type="entry name" value="Nudix"/>
    <property type="match status" value="1"/>
</dbReference>
<dbReference type="CDD" id="cd02885">
    <property type="entry name" value="NUDIX_IPP_Isomerase"/>
    <property type="match status" value="1"/>
</dbReference>
<dbReference type="GO" id="GO:0046872">
    <property type="term" value="F:metal ion binding"/>
    <property type="evidence" value="ECO:0007669"/>
    <property type="project" value="UniProtKB-KW"/>
</dbReference>
<keyword evidence="13" id="KW-1185">Reference proteome</keyword>
<comment type="cofactor">
    <cofactor evidence="10">
        <name>Mg(2+)</name>
        <dbReference type="ChEBI" id="CHEBI:18420"/>
    </cofactor>
    <text evidence="10">Binds 1 Mg(2+) ion per subunit. The magnesium ion binds only when substrate is bound.</text>
</comment>
<evidence type="ECO:0000256" key="3">
    <source>
        <dbReference type="ARBA" id="ARBA00012057"/>
    </source>
</evidence>
<dbReference type="GO" id="GO:0009240">
    <property type="term" value="P:isopentenyl diphosphate biosynthetic process"/>
    <property type="evidence" value="ECO:0007669"/>
    <property type="project" value="TreeGrafter"/>
</dbReference>
<evidence type="ECO:0000259" key="11">
    <source>
        <dbReference type="PROSITE" id="PS51462"/>
    </source>
</evidence>
<reference evidence="12 13" key="1">
    <citation type="submission" date="2018-12" db="EMBL/GenBank/DDBJ databases">
        <authorList>
            <consortium name="Pathogen Informatics"/>
        </authorList>
    </citation>
    <scope>NUCLEOTIDE SEQUENCE [LARGE SCALE GENOMIC DNA]</scope>
    <source>
        <strain evidence="12 13">NCTC11466</strain>
    </source>
</reference>
<sequence length="188" mass="21567">MSTEKIILVDALDRQIGTGEKMDVHLEGRLHRAFSIFIFNTAGELLLQRRANSKYHSGGLWANTCCGHPRPGETSAEAARRRLKEEMGFDCLLFPVGTITYRAQVSPTMIEHEFDHLYIGRFSEEPRPNPAEVDTWQFLTLENIHQQLAQQPEKFAAWFITIMAQSQVLRPETWHTQLFNTVSDPNNL</sequence>
<protein>
    <recommendedName>
        <fullName evidence="3 10">Isopentenyl-diphosphate Delta-isomerase</fullName>
        <shortName evidence="10">IPP isomerase</shortName>
        <ecNumber evidence="3 10">5.3.3.2</ecNumber>
    </recommendedName>
    <alternativeName>
        <fullName evidence="10">IPP:DMAPP isomerase</fullName>
    </alternativeName>
    <alternativeName>
        <fullName evidence="10">Isopentenyl pyrophosphate isomerase</fullName>
    </alternativeName>
</protein>
<dbReference type="RefSeq" id="WP_126356882.1">
    <property type="nucleotide sequence ID" value="NZ_LR134201.1"/>
</dbReference>
<comment type="subunit">
    <text evidence="10">Homodimer.</text>
</comment>
<evidence type="ECO:0000256" key="7">
    <source>
        <dbReference type="ARBA" id="ARBA00023211"/>
    </source>
</evidence>
<dbReference type="Gene3D" id="3.90.79.10">
    <property type="entry name" value="Nucleoside Triphosphate Pyrophosphohydrolase"/>
    <property type="match status" value="1"/>
</dbReference>
<feature type="binding site" evidence="10">
    <location>
        <position position="86"/>
    </location>
    <ligand>
        <name>Mg(2+)</name>
        <dbReference type="ChEBI" id="CHEBI:18420"/>
    </ligand>
</feature>
<dbReference type="Pfam" id="PF00293">
    <property type="entry name" value="NUDIX"/>
    <property type="match status" value="1"/>
</dbReference>
<evidence type="ECO:0000256" key="6">
    <source>
        <dbReference type="ARBA" id="ARBA00022842"/>
    </source>
</evidence>
<dbReference type="PROSITE" id="PS51462">
    <property type="entry name" value="NUDIX"/>
    <property type="match status" value="1"/>
</dbReference>
<evidence type="ECO:0000256" key="4">
    <source>
        <dbReference type="ARBA" id="ARBA00022490"/>
    </source>
</evidence>
<dbReference type="GO" id="GO:0005737">
    <property type="term" value="C:cytoplasm"/>
    <property type="evidence" value="ECO:0007669"/>
    <property type="project" value="UniProtKB-SubCell"/>
</dbReference>
<dbReference type="InterPro" id="IPR000086">
    <property type="entry name" value="NUDIX_hydrolase_dom"/>
</dbReference>
<dbReference type="AlphaFoldDB" id="A0A447V437"/>
<organism evidence="12 13">
    <name type="scientific">Cedecea lapagei</name>
    <dbReference type="NCBI Taxonomy" id="158823"/>
    <lineage>
        <taxon>Bacteria</taxon>
        <taxon>Pseudomonadati</taxon>
        <taxon>Pseudomonadota</taxon>
        <taxon>Gammaproteobacteria</taxon>
        <taxon>Enterobacterales</taxon>
        <taxon>Enterobacteriaceae</taxon>
        <taxon>Cedecea</taxon>
    </lineage>
</organism>
<keyword evidence="5 10" id="KW-0479">Metal-binding</keyword>
<evidence type="ECO:0000256" key="2">
    <source>
        <dbReference type="ARBA" id="ARBA00007579"/>
    </source>
</evidence>
<comment type="similarity">
    <text evidence="2 10">Belongs to the IPP isomerase type 1 family.</text>
</comment>
<dbReference type="InterPro" id="IPR056375">
    <property type="entry name" value="Idi_bact"/>
</dbReference>
<dbReference type="InterPro" id="IPR015797">
    <property type="entry name" value="NUDIX_hydrolase-like_dom_sf"/>
</dbReference>
<dbReference type="NCBIfam" id="NF002995">
    <property type="entry name" value="PRK03759.1"/>
    <property type="match status" value="1"/>
</dbReference>
<gene>
    <name evidence="10 12" type="primary">idi</name>
    <name evidence="12" type="ORF">NCTC11466_02928</name>
</gene>
<dbReference type="EMBL" id="LR134201">
    <property type="protein sequence ID" value="VEB98944.1"/>
    <property type="molecule type" value="Genomic_DNA"/>
</dbReference>
<dbReference type="HAMAP" id="MF_00202">
    <property type="entry name" value="Idi"/>
    <property type="match status" value="1"/>
</dbReference>
<dbReference type="UniPathway" id="UPA00059">
    <property type="reaction ID" value="UER00104"/>
</dbReference>
<keyword evidence="6 10" id="KW-0460">Magnesium</keyword>
<feature type="binding site" evidence="10">
    <location>
        <position position="68"/>
    </location>
    <ligand>
        <name>Mn(2+)</name>
        <dbReference type="ChEBI" id="CHEBI:29035"/>
    </ligand>
</feature>
<evidence type="ECO:0000256" key="8">
    <source>
        <dbReference type="ARBA" id="ARBA00023229"/>
    </source>
</evidence>
<comment type="subcellular location">
    <subcellularLocation>
        <location evidence="10">Cytoplasm</location>
    </subcellularLocation>
</comment>
<feature type="binding site" evidence="10">
    <location>
        <position position="25"/>
    </location>
    <ligand>
        <name>Mn(2+)</name>
        <dbReference type="ChEBI" id="CHEBI:29035"/>
    </ligand>
</feature>
<dbReference type="KEGG" id="clap:NCTC11466_02928"/>